<name>A0ABV1Y011_9ACTN</name>
<evidence type="ECO:0000313" key="1">
    <source>
        <dbReference type="EMBL" id="MER7377194.1"/>
    </source>
</evidence>
<dbReference type="InterPro" id="IPR023214">
    <property type="entry name" value="HAD_sf"/>
</dbReference>
<dbReference type="EMBL" id="JBEPFB010000017">
    <property type="protein sequence ID" value="MER7377194.1"/>
    <property type="molecule type" value="Genomic_DNA"/>
</dbReference>
<dbReference type="Gene3D" id="3.40.50.1000">
    <property type="entry name" value="HAD superfamily/HAD-like"/>
    <property type="match status" value="1"/>
</dbReference>
<dbReference type="InterPro" id="IPR036412">
    <property type="entry name" value="HAD-like_sf"/>
</dbReference>
<dbReference type="Proteomes" id="UP001486207">
    <property type="component" value="Unassembled WGS sequence"/>
</dbReference>
<protein>
    <submittedName>
        <fullName evidence="1">Uncharacterized protein</fullName>
    </submittedName>
</protein>
<proteinExistence type="predicted"/>
<organism evidence="1 2">
    <name type="scientific">Streptomyces lanatus</name>
    <dbReference type="NCBI Taxonomy" id="66900"/>
    <lineage>
        <taxon>Bacteria</taxon>
        <taxon>Bacillati</taxon>
        <taxon>Actinomycetota</taxon>
        <taxon>Actinomycetes</taxon>
        <taxon>Kitasatosporales</taxon>
        <taxon>Streptomycetaceae</taxon>
        <taxon>Streptomyces</taxon>
    </lineage>
</organism>
<evidence type="ECO:0000313" key="2">
    <source>
        <dbReference type="Proteomes" id="UP001486207"/>
    </source>
</evidence>
<gene>
    <name evidence="1" type="ORF">ABT384_31645</name>
</gene>
<comment type="caution">
    <text evidence="1">The sequence shown here is derived from an EMBL/GenBank/DDBJ whole genome shotgun (WGS) entry which is preliminary data.</text>
</comment>
<keyword evidence="2" id="KW-1185">Reference proteome</keyword>
<accession>A0ABV1Y011</accession>
<sequence>MSSTLAAVANTASDTTALEQRIALIACRENSSPGKTQVCDRHRHQARVLLTIAAEGAVDALAAAICGHKGKCQPCSAKALEIIRVYNEGALREAVAFDLEGGLIDVSRIHALANDASRFHRASLGCPPNREVVNAARWAYENGKVVLVMTAGDRRLEQLVATWLGRNGVPATLVLMRGRGDYRPGAVVKRERLRAAHRQFGNLTVWSADPGVNRLSEQEGIEVIPLPGYWGDVA</sequence>
<reference evidence="1 2" key="1">
    <citation type="submission" date="2024-06" db="EMBL/GenBank/DDBJ databases">
        <title>The Natural Products Discovery Center: Release of the First 8490 Sequenced Strains for Exploring Actinobacteria Biosynthetic Diversity.</title>
        <authorList>
            <person name="Kalkreuter E."/>
            <person name="Kautsar S.A."/>
            <person name="Yang D."/>
            <person name="Bader C.D."/>
            <person name="Teijaro C.N."/>
            <person name="Fluegel L."/>
            <person name="Davis C.M."/>
            <person name="Simpson J.R."/>
            <person name="Lauterbach L."/>
            <person name="Steele A.D."/>
            <person name="Gui C."/>
            <person name="Meng S."/>
            <person name="Li G."/>
            <person name="Viehrig K."/>
            <person name="Ye F."/>
            <person name="Su P."/>
            <person name="Kiefer A.F."/>
            <person name="Nichols A."/>
            <person name="Cepeda A.J."/>
            <person name="Yan W."/>
            <person name="Fan B."/>
            <person name="Jiang Y."/>
            <person name="Adhikari A."/>
            <person name="Zheng C.-J."/>
            <person name="Schuster L."/>
            <person name="Cowan T.M."/>
            <person name="Smanski M.J."/>
            <person name="Chevrette M.G."/>
            <person name="De Carvalho L.P.S."/>
            <person name="Shen B."/>
        </authorList>
    </citation>
    <scope>NUCLEOTIDE SEQUENCE [LARGE SCALE GENOMIC DNA]</scope>
    <source>
        <strain evidence="1 2">NPDC000155</strain>
    </source>
</reference>
<dbReference type="SUPFAM" id="SSF56784">
    <property type="entry name" value="HAD-like"/>
    <property type="match status" value="1"/>
</dbReference>
<dbReference type="RefSeq" id="WP_190074143.1">
    <property type="nucleotide sequence ID" value="NZ_BNBM01000017.1"/>
</dbReference>